<reference evidence="2" key="1">
    <citation type="submission" date="2020-05" db="EMBL/GenBank/DDBJ databases">
        <authorList>
            <person name="Chiriac C."/>
            <person name="Salcher M."/>
            <person name="Ghai R."/>
            <person name="Kavagutti S V."/>
        </authorList>
    </citation>
    <scope>NUCLEOTIDE SEQUENCE</scope>
</reference>
<accession>A0A6J6QM73</accession>
<keyword evidence="1" id="KW-1133">Transmembrane helix</keyword>
<evidence type="ECO:0000313" key="2">
    <source>
        <dbReference type="EMBL" id="CAB4710723.1"/>
    </source>
</evidence>
<dbReference type="AlphaFoldDB" id="A0A6J6QM73"/>
<feature type="transmembrane region" description="Helical" evidence="1">
    <location>
        <begin position="44"/>
        <end position="63"/>
    </location>
</feature>
<sequence>MPSPYRLAGLWAIAADAVAIVVFATVGLLSHDKGLGPAGYARDVLTIGGGWLLVARATGLYAAPTMRRYLTTWFLGVTAGVAVRAIALGRNFNGKELSFLIVALISTLVFTTLARAIANTLAERRATA</sequence>
<keyword evidence="1" id="KW-0812">Transmembrane</keyword>
<dbReference type="EMBL" id="CAEZXP010000011">
    <property type="protein sequence ID" value="CAB4710723.1"/>
    <property type="molecule type" value="Genomic_DNA"/>
</dbReference>
<protein>
    <submittedName>
        <fullName evidence="2">Unannotated protein</fullName>
    </submittedName>
</protein>
<evidence type="ECO:0000256" key="1">
    <source>
        <dbReference type="SAM" id="Phobius"/>
    </source>
</evidence>
<dbReference type="InterPro" id="IPR021414">
    <property type="entry name" value="DUF3054"/>
</dbReference>
<feature type="transmembrane region" description="Helical" evidence="1">
    <location>
        <begin position="70"/>
        <end position="87"/>
    </location>
</feature>
<gene>
    <name evidence="2" type="ORF">UFOPK2399_01979</name>
</gene>
<proteinExistence type="predicted"/>
<dbReference type="Pfam" id="PF11255">
    <property type="entry name" value="DUF3054"/>
    <property type="match status" value="1"/>
</dbReference>
<organism evidence="2">
    <name type="scientific">freshwater metagenome</name>
    <dbReference type="NCBI Taxonomy" id="449393"/>
    <lineage>
        <taxon>unclassified sequences</taxon>
        <taxon>metagenomes</taxon>
        <taxon>ecological metagenomes</taxon>
    </lineage>
</organism>
<feature type="transmembrane region" description="Helical" evidence="1">
    <location>
        <begin position="7"/>
        <end position="29"/>
    </location>
</feature>
<keyword evidence="1" id="KW-0472">Membrane</keyword>
<name>A0A6J6QM73_9ZZZZ</name>
<feature type="transmembrane region" description="Helical" evidence="1">
    <location>
        <begin position="99"/>
        <end position="118"/>
    </location>
</feature>